<name>A0A9N8HH65_9STRA</name>
<dbReference type="Pfam" id="PF00583">
    <property type="entry name" value="Acetyltransf_1"/>
    <property type="match status" value="1"/>
</dbReference>
<dbReference type="GO" id="GO:0010485">
    <property type="term" value="F:histone H4 acetyltransferase activity"/>
    <property type="evidence" value="ECO:0007669"/>
    <property type="project" value="InterPro"/>
</dbReference>
<dbReference type="GO" id="GO:0005634">
    <property type="term" value="C:nucleus"/>
    <property type="evidence" value="ECO:0007669"/>
    <property type="project" value="UniProtKB-SubCell"/>
</dbReference>
<evidence type="ECO:0000313" key="15">
    <source>
        <dbReference type="Proteomes" id="UP001153069"/>
    </source>
</evidence>
<dbReference type="AlphaFoldDB" id="A0A9N8HH65"/>
<evidence type="ECO:0000313" key="14">
    <source>
        <dbReference type="EMBL" id="CAB9514958.1"/>
    </source>
</evidence>
<evidence type="ECO:0000256" key="11">
    <source>
        <dbReference type="ARBA" id="ARBA00049524"/>
    </source>
</evidence>
<evidence type="ECO:0000256" key="5">
    <source>
        <dbReference type="ARBA" id="ARBA00015043"/>
    </source>
</evidence>
<feature type="region of interest" description="Disordered" evidence="12">
    <location>
        <begin position="20"/>
        <end position="55"/>
    </location>
</feature>
<dbReference type="InterPro" id="IPR016181">
    <property type="entry name" value="Acyl_CoA_acyltransferase"/>
</dbReference>
<dbReference type="InterPro" id="IPR039949">
    <property type="entry name" value="NAA40"/>
</dbReference>
<feature type="compositionally biased region" description="Polar residues" evidence="12">
    <location>
        <begin position="30"/>
        <end position="40"/>
    </location>
</feature>
<evidence type="ECO:0000256" key="7">
    <source>
        <dbReference type="ARBA" id="ARBA00022679"/>
    </source>
</evidence>
<reference evidence="14" key="1">
    <citation type="submission" date="2020-06" db="EMBL/GenBank/DDBJ databases">
        <authorList>
            <consortium name="Plant Systems Biology data submission"/>
        </authorList>
    </citation>
    <scope>NUCLEOTIDE SEQUENCE</scope>
    <source>
        <strain evidence="14">D6</strain>
    </source>
</reference>
<comment type="catalytic activity">
    <reaction evidence="11">
        <text>N-terminal L-seryl-[histone H4] + acetyl-CoA = N-terminal N(alpha)-acetyl-L-seryl-[histone H4] + CoA + H(+)</text>
        <dbReference type="Rhea" id="RHEA:50596"/>
        <dbReference type="Rhea" id="RHEA-COMP:12740"/>
        <dbReference type="Rhea" id="RHEA-COMP:12743"/>
        <dbReference type="ChEBI" id="CHEBI:15378"/>
        <dbReference type="ChEBI" id="CHEBI:57287"/>
        <dbReference type="ChEBI" id="CHEBI:57288"/>
        <dbReference type="ChEBI" id="CHEBI:64738"/>
        <dbReference type="ChEBI" id="CHEBI:83690"/>
        <dbReference type="EC" id="2.3.1.257"/>
    </reaction>
</comment>
<evidence type="ECO:0000256" key="9">
    <source>
        <dbReference type="ARBA" id="ARBA00023315"/>
    </source>
</evidence>
<dbReference type="Gene3D" id="3.40.630.30">
    <property type="match status" value="1"/>
</dbReference>
<dbReference type="PANTHER" id="PTHR20531:SF1">
    <property type="entry name" value="N-ALPHA-ACETYLTRANSFERASE 40"/>
    <property type="match status" value="1"/>
</dbReference>
<accession>A0A9N8HH65</accession>
<keyword evidence="8" id="KW-0539">Nucleus</keyword>
<organism evidence="14 15">
    <name type="scientific">Seminavis robusta</name>
    <dbReference type="NCBI Taxonomy" id="568900"/>
    <lineage>
        <taxon>Eukaryota</taxon>
        <taxon>Sar</taxon>
        <taxon>Stramenopiles</taxon>
        <taxon>Ochrophyta</taxon>
        <taxon>Bacillariophyta</taxon>
        <taxon>Bacillariophyceae</taxon>
        <taxon>Bacillariophycidae</taxon>
        <taxon>Naviculales</taxon>
        <taxon>Naviculaceae</taxon>
        <taxon>Seminavis</taxon>
    </lineage>
</organism>
<evidence type="ECO:0000256" key="1">
    <source>
        <dbReference type="ARBA" id="ARBA00004123"/>
    </source>
</evidence>
<dbReference type="Proteomes" id="UP001153069">
    <property type="component" value="Unassembled WGS sequence"/>
</dbReference>
<feature type="domain" description="N-acetyltransferase" evidence="13">
    <location>
        <begin position="78"/>
        <end position="227"/>
    </location>
</feature>
<dbReference type="EC" id="2.3.1.257" evidence="4"/>
<evidence type="ECO:0000259" key="13">
    <source>
        <dbReference type="PROSITE" id="PS51186"/>
    </source>
</evidence>
<keyword evidence="9" id="KW-0012">Acyltransferase</keyword>
<dbReference type="GO" id="GO:1990189">
    <property type="term" value="F:protein N-terminal-serine acetyltransferase activity"/>
    <property type="evidence" value="ECO:0007669"/>
    <property type="project" value="UniProtKB-EC"/>
</dbReference>
<comment type="catalytic activity">
    <reaction evidence="10">
        <text>N-terminal L-seryl-[histone H2A] + acetyl-CoA = N-terminal N(alpha)-acetyl-L-seryl-[histone H2A] + CoA + H(+)</text>
        <dbReference type="Rhea" id="RHEA:50600"/>
        <dbReference type="Rhea" id="RHEA-COMP:12742"/>
        <dbReference type="Rhea" id="RHEA-COMP:12744"/>
        <dbReference type="ChEBI" id="CHEBI:15378"/>
        <dbReference type="ChEBI" id="CHEBI:57287"/>
        <dbReference type="ChEBI" id="CHEBI:57288"/>
        <dbReference type="ChEBI" id="CHEBI:64738"/>
        <dbReference type="ChEBI" id="CHEBI:83690"/>
        <dbReference type="EC" id="2.3.1.257"/>
    </reaction>
</comment>
<dbReference type="PROSITE" id="PS51186">
    <property type="entry name" value="GNAT"/>
    <property type="match status" value="1"/>
</dbReference>
<evidence type="ECO:0000256" key="4">
    <source>
        <dbReference type="ARBA" id="ARBA00012950"/>
    </source>
</evidence>
<comment type="caution">
    <text evidence="14">The sequence shown here is derived from an EMBL/GenBank/DDBJ whole genome shotgun (WGS) entry which is preliminary data.</text>
</comment>
<keyword evidence="15" id="KW-1185">Reference proteome</keyword>
<comment type="subcellular location">
    <subcellularLocation>
        <location evidence="2">Cytoplasm</location>
    </subcellularLocation>
    <subcellularLocation>
        <location evidence="1">Nucleus</location>
    </subcellularLocation>
</comment>
<dbReference type="EMBL" id="CAICTM010000685">
    <property type="protein sequence ID" value="CAB9514958.1"/>
    <property type="molecule type" value="Genomic_DNA"/>
</dbReference>
<dbReference type="PANTHER" id="PTHR20531">
    <property type="entry name" value="N-ALPHA-ACETYLTRANSFERASE 40"/>
    <property type="match status" value="1"/>
</dbReference>
<keyword evidence="6" id="KW-0963">Cytoplasm</keyword>
<dbReference type="GO" id="GO:0043998">
    <property type="term" value="F:histone H2A acetyltransferase activity"/>
    <property type="evidence" value="ECO:0007669"/>
    <property type="project" value="InterPro"/>
</dbReference>
<evidence type="ECO:0000256" key="6">
    <source>
        <dbReference type="ARBA" id="ARBA00022490"/>
    </source>
</evidence>
<evidence type="ECO:0000256" key="10">
    <source>
        <dbReference type="ARBA" id="ARBA00047821"/>
    </source>
</evidence>
<sequence>MVKSKQLKILRKKMEKVNKAGLDLPPNAWPKNNNKSNAAVTNDDDDNEKENTGHLEDLTLHSWNADHLKKDNDKRRLEEFLSLFETNMGEYYRNSEWGLNLETKTTEFLHARARFLVLLSKEDDDKLAGFCHYRLEYDDEDEPTAVVAYVYELQIVEQFRRKGLGKKLTAIVETLAHSMELPKVMLTVFRANQAAMNFYQGLQYGVDEDSPSQHGQFADYEILSKQV</sequence>
<protein>
    <recommendedName>
        <fullName evidence="5">N-alpha-acetyltransferase 40</fullName>
        <ecNumber evidence="4">2.3.1.257</ecNumber>
    </recommendedName>
</protein>
<comment type="similarity">
    <text evidence="3">Belongs to the acetyltransferase family. NAA40 subfamily.</text>
</comment>
<dbReference type="CDD" id="cd04301">
    <property type="entry name" value="NAT_SF"/>
    <property type="match status" value="1"/>
</dbReference>
<gene>
    <name evidence="14" type="ORF">SEMRO_686_G187040.1</name>
</gene>
<dbReference type="InterPro" id="IPR000182">
    <property type="entry name" value="GNAT_dom"/>
</dbReference>
<evidence type="ECO:0000256" key="8">
    <source>
        <dbReference type="ARBA" id="ARBA00023242"/>
    </source>
</evidence>
<dbReference type="GO" id="GO:0005737">
    <property type="term" value="C:cytoplasm"/>
    <property type="evidence" value="ECO:0007669"/>
    <property type="project" value="UniProtKB-SubCell"/>
</dbReference>
<proteinExistence type="inferred from homology"/>
<dbReference type="OrthoDB" id="424551at2759"/>
<evidence type="ECO:0000256" key="12">
    <source>
        <dbReference type="SAM" id="MobiDB-lite"/>
    </source>
</evidence>
<evidence type="ECO:0000256" key="2">
    <source>
        <dbReference type="ARBA" id="ARBA00004496"/>
    </source>
</evidence>
<dbReference type="SUPFAM" id="SSF55729">
    <property type="entry name" value="Acyl-CoA N-acyltransferases (Nat)"/>
    <property type="match status" value="1"/>
</dbReference>
<evidence type="ECO:0000256" key="3">
    <source>
        <dbReference type="ARBA" id="ARBA00008870"/>
    </source>
</evidence>
<keyword evidence="7" id="KW-0808">Transferase</keyword>